<dbReference type="Proteomes" id="UP000722989">
    <property type="component" value="Unassembled WGS sequence"/>
</dbReference>
<gene>
    <name evidence="2" type="ORF">HC031_31375</name>
</gene>
<proteinExistence type="predicted"/>
<protein>
    <submittedName>
        <fullName evidence="2">Beta-lactamase family protein</fullName>
    </submittedName>
</protein>
<dbReference type="InterPro" id="IPR001466">
    <property type="entry name" value="Beta-lactam-related"/>
</dbReference>
<dbReference type="PANTHER" id="PTHR46825">
    <property type="entry name" value="D-ALANYL-D-ALANINE-CARBOXYPEPTIDASE/ENDOPEPTIDASE AMPH"/>
    <property type="match status" value="1"/>
</dbReference>
<dbReference type="InterPro" id="IPR050491">
    <property type="entry name" value="AmpC-like"/>
</dbReference>
<dbReference type="Pfam" id="PF00144">
    <property type="entry name" value="Beta-lactamase"/>
    <property type="match status" value="1"/>
</dbReference>
<sequence length="452" mass="47690">MMTSSLLPSLGYELAVLARKYGVPGAQLAIHHDGRTVTTDMGELAYGTGQPVTADTAFAIGSITKTFTATTAMVLVADGDIDLDDPVGEYLPGLEDLGGEATLRHLLSHTSGLADPDPDEAPDGFPQRHIKEYCRRHSLVLRPGAGFSYSNLGYVLVGRIIEAVTGMSWREAVESIVLRPLGIRPAFIVGPEPRTSTRPLAAGHSVNVRLGRTRPARPSLPPTYAAAGALAVSAADLAVLGQVLGDLGMPGPLPPAHAERMRTPVSGAHPFGLADGWGLGLAVYREDDATWVGHDGNIDGASCYLRVDPVAGWVVALTTNANSGAGLWREVMSTLDAAGVPIAAARRRTPLRIPTAPPTGCAGRYVNGDVEHVVVEKRDGNVYLANGDHLEPLTFYDHLTFTVHDPATGREVLGGRFLRNPGTAQIDALQMGGRLARRHAGAARTDSREGIA</sequence>
<dbReference type="InterPro" id="IPR012338">
    <property type="entry name" value="Beta-lactam/transpept-like"/>
</dbReference>
<dbReference type="PANTHER" id="PTHR46825:SF9">
    <property type="entry name" value="BETA-LACTAMASE-RELATED DOMAIN-CONTAINING PROTEIN"/>
    <property type="match status" value="1"/>
</dbReference>
<dbReference type="Gene3D" id="3.40.710.10">
    <property type="entry name" value="DD-peptidase/beta-lactamase superfamily"/>
    <property type="match status" value="1"/>
</dbReference>
<feature type="domain" description="Beta-lactamase-related" evidence="1">
    <location>
        <begin position="19"/>
        <end position="325"/>
    </location>
</feature>
<dbReference type="SUPFAM" id="SSF56601">
    <property type="entry name" value="beta-lactamase/transpeptidase-like"/>
    <property type="match status" value="1"/>
</dbReference>
<evidence type="ECO:0000313" key="2">
    <source>
        <dbReference type="EMBL" id="NJC74182.1"/>
    </source>
</evidence>
<name>A0ABX0Y7S4_9ACTN</name>
<evidence type="ECO:0000313" key="3">
    <source>
        <dbReference type="Proteomes" id="UP000722989"/>
    </source>
</evidence>
<dbReference type="EMBL" id="JAATVY010000048">
    <property type="protein sequence ID" value="NJC74182.1"/>
    <property type="molecule type" value="Genomic_DNA"/>
</dbReference>
<reference evidence="2 3" key="1">
    <citation type="submission" date="2020-03" db="EMBL/GenBank/DDBJ databases">
        <title>WGS of the type strain of Planosporangium spp.</title>
        <authorList>
            <person name="Thawai C."/>
        </authorList>
    </citation>
    <scope>NUCLEOTIDE SEQUENCE [LARGE SCALE GENOMIC DNA]</scope>
    <source>
        <strain evidence="2 3">TBRC 5610</strain>
    </source>
</reference>
<comment type="caution">
    <text evidence="2">The sequence shown here is derived from an EMBL/GenBank/DDBJ whole genome shotgun (WGS) entry which is preliminary data.</text>
</comment>
<evidence type="ECO:0000259" key="1">
    <source>
        <dbReference type="Pfam" id="PF00144"/>
    </source>
</evidence>
<keyword evidence="3" id="KW-1185">Reference proteome</keyword>
<organism evidence="2 3">
    <name type="scientific">Planosporangium thailandense</name>
    <dbReference type="NCBI Taxonomy" id="765197"/>
    <lineage>
        <taxon>Bacteria</taxon>
        <taxon>Bacillati</taxon>
        <taxon>Actinomycetota</taxon>
        <taxon>Actinomycetes</taxon>
        <taxon>Micromonosporales</taxon>
        <taxon>Micromonosporaceae</taxon>
        <taxon>Planosporangium</taxon>
    </lineage>
</organism>
<accession>A0ABX0Y7S4</accession>